<accession>A0AAV3URX6</accession>
<dbReference type="PANTHER" id="PTHR47151">
    <property type="entry name" value="LEU/ILE/VAL-BINDING ABC TRANSPORTER SUBUNIT"/>
    <property type="match status" value="1"/>
</dbReference>
<dbReference type="AlphaFoldDB" id="A0AAV3URX6"/>
<protein>
    <submittedName>
        <fullName evidence="3">Branched-chain amino acid ABC transporter substrate-binding protein</fullName>
    </submittedName>
</protein>
<keyword evidence="1" id="KW-0732">Signal</keyword>
<dbReference type="Pfam" id="PF13458">
    <property type="entry name" value="Peripla_BP_6"/>
    <property type="match status" value="1"/>
</dbReference>
<dbReference type="EMBL" id="BAABKX010000030">
    <property type="protein sequence ID" value="GAA5065648.1"/>
    <property type="molecule type" value="Genomic_DNA"/>
</dbReference>
<evidence type="ECO:0000256" key="1">
    <source>
        <dbReference type="ARBA" id="ARBA00022729"/>
    </source>
</evidence>
<evidence type="ECO:0000313" key="3">
    <source>
        <dbReference type="EMBL" id="GAA5065648.1"/>
    </source>
</evidence>
<dbReference type="InterPro" id="IPR028082">
    <property type="entry name" value="Peripla_BP_I"/>
</dbReference>
<organism evidence="3 4">
    <name type="scientific">Haladaptatus pallidirubidus</name>
    <dbReference type="NCBI Taxonomy" id="1008152"/>
    <lineage>
        <taxon>Archaea</taxon>
        <taxon>Methanobacteriati</taxon>
        <taxon>Methanobacteriota</taxon>
        <taxon>Stenosarchaea group</taxon>
        <taxon>Halobacteria</taxon>
        <taxon>Halobacteriales</taxon>
        <taxon>Haladaptataceae</taxon>
        <taxon>Haladaptatus</taxon>
    </lineage>
</organism>
<dbReference type="Gene3D" id="3.40.50.2300">
    <property type="match status" value="2"/>
</dbReference>
<sequence>MGINNVSHATTRRGFLRVGGAGAIGALAGCLKGFGGSEGGGGLKIGFYGPFSGPASNIGQQKKMAANLARELINENDGVHGEDITLVFGDSESEPSAGRNEVNRLIQEENVDAVGGGFHSDVALTTIDVTNQHDVPQIIDEAVSSEIVKKINNNNLTNVFKTTPPSEAYAVGWRQLISQFQKQKIGYFPYQKKRIALIGEDTSYGLSIMDLMKGELKKIGWNVISEDEVGLDETDFTSLLARIKENNPDIVWGVQTSSSGAGNLAKQFAGAGFENTHFFHNYGLTIEQARQTAGNAANGAITLLNAGRVDKLLKQQGALQAWNEKHDAQMTGSAALSYQNIKLIAEYARSFDDLETFRSASNDQWAKHVLNHDPVEGGSGYIKFQQNHQAAWGSPKTQSALGYQIINGNLNFVWPPELAAKQIDGSVY</sequence>
<feature type="domain" description="Leucine-binding protein" evidence="2">
    <location>
        <begin position="43"/>
        <end position="352"/>
    </location>
</feature>
<dbReference type="InterPro" id="IPR028081">
    <property type="entry name" value="Leu-bd"/>
</dbReference>
<comment type="caution">
    <text evidence="3">The sequence shown here is derived from an EMBL/GenBank/DDBJ whole genome shotgun (WGS) entry which is preliminary data.</text>
</comment>
<gene>
    <name evidence="3" type="ORF">GCM10025751_56810</name>
</gene>
<dbReference type="PANTHER" id="PTHR47151:SF2">
    <property type="entry name" value="AMINO ACID BINDING PROTEIN"/>
    <property type="match status" value="1"/>
</dbReference>
<reference evidence="3 4" key="1">
    <citation type="journal article" date="2019" name="Int. J. Syst. Evol. Microbiol.">
        <title>The Global Catalogue of Microorganisms (GCM) 10K type strain sequencing project: providing services to taxonomists for standard genome sequencing and annotation.</title>
        <authorList>
            <consortium name="The Broad Institute Genomics Platform"/>
            <consortium name="The Broad Institute Genome Sequencing Center for Infectious Disease"/>
            <person name="Wu L."/>
            <person name="Ma J."/>
        </authorList>
    </citation>
    <scope>NUCLEOTIDE SEQUENCE [LARGE SCALE GENOMIC DNA]</scope>
    <source>
        <strain evidence="3 4">JCM 17504</strain>
    </source>
</reference>
<name>A0AAV3URX6_9EURY</name>
<dbReference type="Proteomes" id="UP001501729">
    <property type="component" value="Unassembled WGS sequence"/>
</dbReference>
<keyword evidence="4" id="KW-1185">Reference proteome</keyword>
<evidence type="ECO:0000313" key="4">
    <source>
        <dbReference type="Proteomes" id="UP001501729"/>
    </source>
</evidence>
<dbReference type="PROSITE" id="PS51318">
    <property type="entry name" value="TAT"/>
    <property type="match status" value="1"/>
</dbReference>
<evidence type="ECO:0000259" key="2">
    <source>
        <dbReference type="Pfam" id="PF13458"/>
    </source>
</evidence>
<dbReference type="RefSeq" id="WP_227779136.1">
    <property type="nucleotide sequence ID" value="NZ_BAABKX010000030.1"/>
</dbReference>
<proteinExistence type="predicted"/>
<dbReference type="InterPro" id="IPR006311">
    <property type="entry name" value="TAT_signal"/>
</dbReference>
<dbReference type="SUPFAM" id="SSF53822">
    <property type="entry name" value="Periplasmic binding protein-like I"/>
    <property type="match status" value="1"/>
</dbReference>
<dbReference type="GeneID" id="68617287"/>